<dbReference type="PANTHER" id="PTHR43228:SF1">
    <property type="entry name" value="TWO-COMPONENT RESPONSE REGULATOR ARR22"/>
    <property type="match status" value="1"/>
</dbReference>
<keyword evidence="1" id="KW-0597">Phosphoprotein</keyword>
<dbReference type="Pfam" id="PF00072">
    <property type="entry name" value="Response_reg"/>
    <property type="match status" value="1"/>
</dbReference>
<organism evidence="4 5">
    <name type="scientific">Oceanibaculum pacificum</name>
    <dbReference type="NCBI Taxonomy" id="580166"/>
    <lineage>
        <taxon>Bacteria</taxon>
        <taxon>Pseudomonadati</taxon>
        <taxon>Pseudomonadota</taxon>
        <taxon>Alphaproteobacteria</taxon>
        <taxon>Rhodospirillales</taxon>
        <taxon>Oceanibaculaceae</taxon>
        <taxon>Oceanibaculum</taxon>
    </lineage>
</organism>
<evidence type="ECO:0000313" key="4">
    <source>
        <dbReference type="EMBL" id="KZD11374.1"/>
    </source>
</evidence>
<dbReference type="InterPro" id="IPR011006">
    <property type="entry name" value="CheY-like_superfamily"/>
</dbReference>
<proteinExistence type="predicted"/>
<dbReference type="PANTHER" id="PTHR43228">
    <property type="entry name" value="TWO-COMPONENT RESPONSE REGULATOR"/>
    <property type="match status" value="1"/>
</dbReference>
<feature type="domain" description="Response regulatory" evidence="3">
    <location>
        <begin position="10"/>
        <end position="129"/>
    </location>
</feature>
<evidence type="ECO:0000259" key="3">
    <source>
        <dbReference type="PROSITE" id="PS50110"/>
    </source>
</evidence>
<evidence type="ECO:0000256" key="2">
    <source>
        <dbReference type="SAM" id="MobiDB-lite"/>
    </source>
</evidence>
<dbReference type="InterPro" id="IPR052048">
    <property type="entry name" value="ST_Response_Regulator"/>
</dbReference>
<accession>A0A154WCY1</accession>
<dbReference type="SMART" id="SM00448">
    <property type="entry name" value="REC"/>
    <property type="match status" value="1"/>
</dbReference>
<dbReference type="AlphaFoldDB" id="A0A154WCY1"/>
<dbReference type="Proteomes" id="UP000076400">
    <property type="component" value="Unassembled WGS sequence"/>
</dbReference>
<dbReference type="GO" id="GO:0000160">
    <property type="term" value="P:phosphorelay signal transduction system"/>
    <property type="evidence" value="ECO:0007669"/>
    <property type="project" value="InterPro"/>
</dbReference>
<sequence length="199" mass="22774">MGAYNFERMTVLVVDDNRHMRVLVRTILESLGCRNIVEGKHGQDAMEKMTHYRIDLVIVDWNMEPMDGIQFSRWVRNSADSPDPFTPIIMLTGHTEKEKVLGSRDAGVTEFMAKPVTARALYTRIVSIIETPRPFIRTEHYFGPDRRRQILPYPGEDRRVTTPTPAKAAAPKSSTTQLTKEKLDALQKAQARMKTMSNR</sequence>
<feature type="compositionally biased region" description="Low complexity" evidence="2">
    <location>
        <begin position="161"/>
        <end position="176"/>
    </location>
</feature>
<reference evidence="4 5" key="1">
    <citation type="submission" date="2015-12" db="EMBL/GenBank/DDBJ databases">
        <title>Genome sequence of Oceanibaculum pacificum MCCC 1A02656.</title>
        <authorList>
            <person name="Lu L."/>
            <person name="Lai Q."/>
            <person name="Shao Z."/>
            <person name="Qian P."/>
        </authorList>
    </citation>
    <scope>NUCLEOTIDE SEQUENCE [LARGE SCALE GENOMIC DNA]</scope>
    <source>
        <strain evidence="4 5">MCCC 1A02656</strain>
    </source>
</reference>
<comment type="caution">
    <text evidence="4">The sequence shown here is derived from an EMBL/GenBank/DDBJ whole genome shotgun (WGS) entry which is preliminary data.</text>
</comment>
<dbReference type="Gene3D" id="3.40.50.2300">
    <property type="match status" value="1"/>
</dbReference>
<feature type="region of interest" description="Disordered" evidence="2">
    <location>
        <begin position="147"/>
        <end position="199"/>
    </location>
</feature>
<dbReference type="PROSITE" id="PS50110">
    <property type="entry name" value="RESPONSE_REGULATORY"/>
    <property type="match status" value="1"/>
</dbReference>
<dbReference type="SUPFAM" id="SSF52172">
    <property type="entry name" value="CheY-like"/>
    <property type="match status" value="1"/>
</dbReference>
<evidence type="ECO:0000313" key="5">
    <source>
        <dbReference type="Proteomes" id="UP000076400"/>
    </source>
</evidence>
<name>A0A154WCY1_9PROT</name>
<keyword evidence="5" id="KW-1185">Reference proteome</keyword>
<evidence type="ECO:0000256" key="1">
    <source>
        <dbReference type="PROSITE-ProRule" id="PRU00169"/>
    </source>
</evidence>
<feature type="modified residue" description="4-aspartylphosphate" evidence="1">
    <location>
        <position position="60"/>
    </location>
</feature>
<dbReference type="STRING" id="580166.AUP43_18145"/>
<dbReference type="EMBL" id="LPXN01000078">
    <property type="protein sequence ID" value="KZD11374.1"/>
    <property type="molecule type" value="Genomic_DNA"/>
</dbReference>
<gene>
    <name evidence="4" type="ORF">AUP43_18145</name>
</gene>
<dbReference type="InterPro" id="IPR001789">
    <property type="entry name" value="Sig_transdc_resp-reg_receiver"/>
</dbReference>
<protein>
    <recommendedName>
        <fullName evidence="3">Response regulatory domain-containing protein</fullName>
    </recommendedName>
</protein>